<evidence type="ECO:0000313" key="1">
    <source>
        <dbReference type="EMBL" id="GER27410.1"/>
    </source>
</evidence>
<organism evidence="1 2">
    <name type="scientific">Striga asiatica</name>
    <name type="common">Asiatic witchweed</name>
    <name type="synonym">Buchnera asiatica</name>
    <dbReference type="NCBI Taxonomy" id="4170"/>
    <lineage>
        <taxon>Eukaryota</taxon>
        <taxon>Viridiplantae</taxon>
        <taxon>Streptophyta</taxon>
        <taxon>Embryophyta</taxon>
        <taxon>Tracheophyta</taxon>
        <taxon>Spermatophyta</taxon>
        <taxon>Magnoliopsida</taxon>
        <taxon>eudicotyledons</taxon>
        <taxon>Gunneridae</taxon>
        <taxon>Pentapetalae</taxon>
        <taxon>asterids</taxon>
        <taxon>lamiids</taxon>
        <taxon>Lamiales</taxon>
        <taxon>Orobanchaceae</taxon>
        <taxon>Buchnereae</taxon>
        <taxon>Striga</taxon>
    </lineage>
</organism>
<proteinExistence type="predicted"/>
<dbReference type="EMBL" id="BKCP01001891">
    <property type="protein sequence ID" value="GER27410.1"/>
    <property type="molecule type" value="Genomic_DNA"/>
</dbReference>
<dbReference type="AlphaFoldDB" id="A0A5A7P3W9"/>
<gene>
    <name evidence="1" type="ORF">STAS_03117</name>
</gene>
<sequence length="139" mass="14732">MPISKGKSMKKVPPLLFPQTQKTLCKTQSTRSIIFATPPSPATFNCVVGADFHRVGAGGSSSRCFRGLLGCMARIGACRSAISLATEGPSVVCVTPQPLESIELSMCLPFSLQACFGQKLAASFQLQMWLVPPLNIVGS</sequence>
<reference evidence="2" key="1">
    <citation type="journal article" date="2019" name="Curr. Biol.">
        <title>Genome Sequence of Striga asiatica Provides Insight into the Evolution of Plant Parasitism.</title>
        <authorList>
            <person name="Yoshida S."/>
            <person name="Kim S."/>
            <person name="Wafula E.K."/>
            <person name="Tanskanen J."/>
            <person name="Kim Y.M."/>
            <person name="Honaas L."/>
            <person name="Yang Z."/>
            <person name="Spallek T."/>
            <person name="Conn C.E."/>
            <person name="Ichihashi Y."/>
            <person name="Cheong K."/>
            <person name="Cui S."/>
            <person name="Der J.P."/>
            <person name="Gundlach H."/>
            <person name="Jiao Y."/>
            <person name="Hori C."/>
            <person name="Ishida J.K."/>
            <person name="Kasahara H."/>
            <person name="Kiba T."/>
            <person name="Kim M.S."/>
            <person name="Koo N."/>
            <person name="Laohavisit A."/>
            <person name="Lee Y.H."/>
            <person name="Lumba S."/>
            <person name="McCourt P."/>
            <person name="Mortimer J.C."/>
            <person name="Mutuku J.M."/>
            <person name="Nomura T."/>
            <person name="Sasaki-Sekimoto Y."/>
            <person name="Seto Y."/>
            <person name="Wang Y."/>
            <person name="Wakatake T."/>
            <person name="Sakakibara H."/>
            <person name="Demura T."/>
            <person name="Yamaguchi S."/>
            <person name="Yoneyama K."/>
            <person name="Manabe R.I."/>
            <person name="Nelson D.C."/>
            <person name="Schulman A.H."/>
            <person name="Timko M.P."/>
            <person name="dePamphilis C.W."/>
            <person name="Choi D."/>
            <person name="Shirasu K."/>
        </authorList>
    </citation>
    <scope>NUCLEOTIDE SEQUENCE [LARGE SCALE GENOMIC DNA]</scope>
    <source>
        <strain evidence="2">cv. UVA1</strain>
    </source>
</reference>
<evidence type="ECO:0000313" key="2">
    <source>
        <dbReference type="Proteomes" id="UP000325081"/>
    </source>
</evidence>
<comment type="caution">
    <text evidence="1">The sequence shown here is derived from an EMBL/GenBank/DDBJ whole genome shotgun (WGS) entry which is preliminary data.</text>
</comment>
<accession>A0A5A7P3W9</accession>
<name>A0A5A7P3W9_STRAF</name>
<dbReference type="Proteomes" id="UP000325081">
    <property type="component" value="Unassembled WGS sequence"/>
</dbReference>
<protein>
    <submittedName>
        <fullName evidence="1">Caspase recruitment domain-containing protein 11</fullName>
    </submittedName>
</protein>
<keyword evidence="2" id="KW-1185">Reference proteome</keyword>